<comment type="function">
    <text evidence="10 11">Catalyzes the acyloin condensation reaction between C atoms 2 and 3 of pyruvate and glyceraldehyde 3-phosphate to yield 1-deoxy-D-xylulose-5-phosphate (DXP).</text>
</comment>
<gene>
    <name evidence="11" type="primary">dxs</name>
    <name evidence="13" type="ORF">APZ18_02045</name>
</gene>
<dbReference type="NCBIfam" id="TIGR00204">
    <property type="entry name" value="dxs"/>
    <property type="match status" value="1"/>
</dbReference>
<feature type="binding site" evidence="11">
    <location>
        <begin position="119"/>
        <end position="121"/>
    </location>
    <ligand>
        <name>thiamine diphosphate</name>
        <dbReference type="ChEBI" id="CHEBI:58937"/>
    </ligand>
</feature>
<dbReference type="Proteomes" id="UP000050833">
    <property type="component" value="Unassembled WGS sequence"/>
</dbReference>
<evidence type="ECO:0000256" key="3">
    <source>
        <dbReference type="ARBA" id="ARBA00011738"/>
    </source>
</evidence>
<reference evidence="13 14" key="1">
    <citation type="submission" date="2015-10" db="EMBL/GenBank/DDBJ databases">
        <title>Butyribacter intestini gen. nov., sp. nov., a butyric acid-producing bacterium of the family Lachnospiraceae isolated from the human faeces.</title>
        <authorList>
            <person name="Zou Y."/>
            <person name="Xue W."/>
            <person name="Luo G."/>
            <person name="Lv M."/>
        </authorList>
    </citation>
    <scope>NUCLEOTIDE SEQUENCE [LARGE SCALE GENOMIC DNA]</scope>
    <source>
        <strain evidence="13 14">TF01-11</strain>
    </source>
</reference>
<sequence length="629" mass="69559">MESKVGRLLNQINEPNDIKKIDPREYRLLAKEIRQFLVHKISMTGGHLASNLGAVELTMALHLCLDFPNDSLVWDVGHQSYTHKLLTGRKEGFDTLRQFGGMSGFPKRSESNCDAFDTGHSSTSISLAIGMAKARELKKEKNNVFAVIGDGALSGGMAFEALNNAARLKSNLVIVLNDNQMSISKNVGGMSKYLGNIRTSTNYTEFKEDVETKLRKSHIGNALADSIKGAKDAVKRLFVPGMLFEDMGITYIGPIDGHDVKQMVSAFESASKMQKAVIVHVCTKKGKGYLPAEEDPSAFHGIAPFKPSDGTLKNKEKYLTYTYVFSRKMVELADKDEKIVAISAAMPSGTGLNRMAERFPDRFFDVGIAEEHAVTFAAGMASKGMKPVVAIYSTFFQRAYDQILHDVCIGRLPVIFAVDRAGLVGSDGETHQGMFDISYFNSMPNMTVMAPKNVLELEKMLEFAAGFDGPIAIRYPRGKAYTGLKEYDTKIEYGKSEKITDGVDIALLAVGSMVETAVKVRKILLQHGIDVTIVNARFVKPLDEEMLSDIGRNHRYIITMEEGILTGGFGESVSHWYQENAPQMPFIRNIALPDKFIEHGSVEMLKKKYKIDAEGIAEKIMDFTGALYQ</sequence>
<comment type="cofactor">
    <cofactor evidence="11">
        <name>thiamine diphosphate</name>
        <dbReference type="ChEBI" id="CHEBI:58937"/>
    </cofactor>
    <text evidence="11">Binds 1 thiamine pyrophosphate per subunit.</text>
</comment>
<dbReference type="InterPro" id="IPR005477">
    <property type="entry name" value="Dxylulose-5-P_synthase"/>
</dbReference>
<evidence type="ECO:0000256" key="7">
    <source>
        <dbReference type="ARBA" id="ARBA00022977"/>
    </source>
</evidence>
<evidence type="ECO:0000256" key="1">
    <source>
        <dbReference type="ARBA" id="ARBA00004980"/>
    </source>
</evidence>
<keyword evidence="14" id="KW-1185">Reference proteome</keyword>
<dbReference type="Gene3D" id="3.40.50.920">
    <property type="match status" value="1"/>
</dbReference>
<dbReference type="AlphaFoldDB" id="A0AAW3JVC9"/>
<comment type="cofactor">
    <cofactor evidence="11">
        <name>Mg(2+)</name>
        <dbReference type="ChEBI" id="CHEBI:18420"/>
    </cofactor>
    <text evidence="11">Binds 1 Mg(2+) ion per subunit.</text>
</comment>
<accession>A0AAW3JVC9</accession>
<dbReference type="EC" id="2.2.1.7" evidence="11"/>
<dbReference type="InterPro" id="IPR049557">
    <property type="entry name" value="Transketolase_CS"/>
</dbReference>
<feature type="domain" description="Transketolase-like pyrimidine-binding" evidence="12">
    <location>
        <begin position="319"/>
        <end position="483"/>
    </location>
</feature>
<feature type="binding site" evidence="11">
    <location>
        <position position="289"/>
    </location>
    <ligand>
        <name>thiamine diphosphate</name>
        <dbReference type="ChEBI" id="CHEBI:58937"/>
    </ligand>
</feature>
<dbReference type="PROSITE" id="PS00802">
    <property type="entry name" value="TRANSKETOLASE_2"/>
    <property type="match status" value="1"/>
</dbReference>
<dbReference type="InterPro" id="IPR009014">
    <property type="entry name" value="Transketo_C/PFOR_II"/>
</dbReference>
<keyword evidence="5 11" id="KW-0479">Metal-binding</keyword>
<evidence type="ECO:0000256" key="11">
    <source>
        <dbReference type="HAMAP-Rule" id="MF_00315"/>
    </source>
</evidence>
<comment type="catalytic activity">
    <reaction evidence="11">
        <text>D-glyceraldehyde 3-phosphate + pyruvate + H(+) = 1-deoxy-D-xylulose 5-phosphate + CO2</text>
        <dbReference type="Rhea" id="RHEA:12605"/>
        <dbReference type="ChEBI" id="CHEBI:15361"/>
        <dbReference type="ChEBI" id="CHEBI:15378"/>
        <dbReference type="ChEBI" id="CHEBI:16526"/>
        <dbReference type="ChEBI" id="CHEBI:57792"/>
        <dbReference type="ChEBI" id="CHEBI:59776"/>
        <dbReference type="EC" id="2.2.1.7"/>
    </reaction>
</comment>
<dbReference type="PANTHER" id="PTHR43322">
    <property type="entry name" value="1-D-DEOXYXYLULOSE 5-PHOSPHATE SYNTHASE-RELATED"/>
    <property type="match status" value="1"/>
</dbReference>
<dbReference type="Pfam" id="PF13292">
    <property type="entry name" value="DXP_synthase_N"/>
    <property type="match status" value="1"/>
</dbReference>
<comment type="pathway">
    <text evidence="1 11">Metabolic intermediate biosynthesis; 1-deoxy-D-xylulose 5-phosphate biosynthesis; 1-deoxy-D-xylulose 5-phosphate from D-glyceraldehyde 3-phosphate and pyruvate: step 1/1.</text>
</comment>
<evidence type="ECO:0000313" key="13">
    <source>
        <dbReference type="EMBL" id="KQC85998.1"/>
    </source>
</evidence>
<dbReference type="GO" id="GO:0009228">
    <property type="term" value="P:thiamine biosynthetic process"/>
    <property type="evidence" value="ECO:0007669"/>
    <property type="project" value="UniProtKB-UniRule"/>
</dbReference>
<feature type="binding site" evidence="11">
    <location>
        <position position="179"/>
    </location>
    <ligand>
        <name>thiamine diphosphate</name>
        <dbReference type="ChEBI" id="CHEBI:58937"/>
    </ligand>
</feature>
<dbReference type="GO" id="GO:0030976">
    <property type="term" value="F:thiamine pyrophosphate binding"/>
    <property type="evidence" value="ECO:0007669"/>
    <property type="project" value="UniProtKB-UniRule"/>
</dbReference>
<evidence type="ECO:0000256" key="5">
    <source>
        <dbReference type="ARBA" id="ARBA00022723"/>
    </source>
</evidence>
<dbReference type="GO" id="GO:0019288">
    <property type="term" value="P:isopentenyl diphosphate biosynthetic process, methylerythritol 4-phosphate pathway"/>
    <property type="evidence" value="ECO:0007669"/>
    <property type="project" value="TreeGrafter"/>
</dbReference>
<evidence type="ECO:0000256" key="8">
    <source>
        <dbReference type="ARBA" id="ARBA00023052"/>
    </source>
</evidence>
<feature type="binding site" evidence="11">
    <location>
        <position position="179"/>
    </location>
    <ligand>
        <name>Mg(2+)</name>
        <dbReference type="ChEBI" id="CHEBI:18420"/>
    </ligand>
</feature>
<dbReference type="SMART" id="SM00861">
    <property type="entry name" value="Transket_pyr"/>
    <property type="match status" value="1"/>
</dbReference>
<protein>
    <recommendedName>
        <fullName evidence="11">1-deoxy-D-xylulose-5-phosphate synthase</fullName>
        <ecNumber evidence="11">2.2.1.7</ecNumber>
    </recommendedName>
    <alternativeName>
        <fullName evidence="11">1-deoxyxylulose-5-phosphate synthase</fullName>
        <shortName evidence="11">DXP synthase</shortName>
        <shortName evidence="11">DXPS</shortName>
    </alternativeName>
</protein>
<dbReference type="RefSeq" id="WP_055941156.1">
    <property type="nucleotide sequence ID" value="NZ_JAQDCV010000008.1"/>
</dbReference>
<organism evidence="13 14">
    <name type="scientific">Butyribacter intestini</name>
    <dbReference type="NCBI Taxonomy" id="1703332"/>
    <lineage>
        <taxon>Bacteria</taxon>
        <taxon>Bacillati</taxon>
        <taxon>Bacillota</taxon>
        <taxon>Clostridia</taxon>
        <taxon>Lachnospirales</taxon>
        <taxon>Lachnospiraceae</taxon>
        <taxon>Butyribacter</taxon>
    </lineage>
</organism>
<dbReference type="Gene3D" id="3.40.50.970">
    <property type="match status" value="2"/>
</dbReference>
<evidence type="ECO:0000256" key="4">
    <source>
        <dbReference type="ARBA" id="ARBA00022679"/>
    </source>
</evidence>
<evidence type="ECO:0000256" key="2">
    <source>
        <dbReference type="ARBA" id="ARBA00011081"/>
    </source>
</evidence>
<comment type="caution">
    <text evidence="13">The sequence shown here is derived from an EMBL/GenBank/DDBJ whole genome shotgun (WGS) entry which is preliminary data.</text>
</comment>
<dbReference type="GO" id="GO:0016114">
    <property type="term" value="P:terpenoid biosynthetic process"/>
    <property type="evidence" value="ECO:0007669"/>
    <property type="project" value="UniProtKB-UniRule"/>
</dbReference>
<dbReference type="InterPro" id="IPR029061">
    <property type="entry name" value="THDP-binding"/>
</dbReference>
<dbReference type="FunFam" id="3.40.50.970:FF:000005">
    <property type="entry name" value="1-deoxy-D-xylulose-5-phosphate synthase"/>
    <property type="match status" value="1"/>
</dbReference>
<dbReference type="SUPFAM" id="SSF52518">
    <property type="entry name" value="Thiamin diphosphate-binding fold (THDP-binding)"/>
    <property type="match status" value="2"/>
</dbReference>
<keyword evidence="7 11" id="KW-0784">Thiamine biosynthesis</keyword>
<feature type="binding site" evidence="11">
    <location>
        <position position="150"/>
    </location>
    <ligand>
        <name>Mg(2+)</name>
        <dbReference type="ChEBI" id="CHEBI:18420"/>
    </ligand>
</feature>
<evidence type="ECO:0000256" key="10">
    <source>
        <dbReference type="ARBA" id="ARBA00055605"/>
    </source>
</evidence>
<dbReference type="GO" id="GO:0005829">
    <property type="term" value="C:cytosol"/>
    <property type="evidence" value="ECO:0007669"/>
    <property type="project" value="TreeGrafter"/>
</dbReference>
<dbReference type="CDD" id="cd07033">
    <property type="entry name" value="TPP_PYR_DXS_TK_like"/>
    <property type="match status" value="1"/>
</dbReference>
<proteinExistence type="inferred from homology"/>
<keyword evidence="8 11" id="KW-0786">Thiamine pyrophosphate</keyword>
<dbReference type="FunFam" id="3.40.50.920:FF:000002">
    <property type="entry name" value="1-deoxy-D-xylulose-5-phosphate synthase"/>
    <property type="match status" value="1"/>
</dbReference>
<feature type="binding site" evidence="11">
    <location>
        <position position="370"/>
    </location>
    <ligand>
        <name>thiamine diphosphate</name>
        <dbReference type="ChEBI" id="CHEBI:58937"/>
    </ligand>
</feature>
<dbReference type="GO" id="GO:0008661">
    <property type="term" value="F:1-deoxy-D-xylulose-5-phosphate synthase activity"/>
    <property type="evidence" value="ECO:0007669"/>
    <property type="project" value="UniProtKB-UniRule"/>
</dbReference>
<keyword evidence="4 11" id="KW-0808">Transferase</keyword>
<dbReference type="Pfam" id="PF02780">
    <property type="entry name" value="Transketolase_C"/>
    <property type="match status" value="1"/>
</dbReference>
<dbReference type="PROSITE" id="PS00801">
    <property type="entry name" value="TRANSKETOLASE_1"/>
    <property type="match status" value="1"/>
</dbReference>
<comment type="similarity">
    <text evidence="2 11">Belongs to the transketolase family. DXPS subfamily.</text>
</comment>
<keyword evidence="9 11" id="KW-0414">Isoprene biosynthesis</keyword>
<dbReference type="SUPFAM" id="SSF52922">
    <property type="entry name" value="TK C-terminal domain-like"/>
    <property type="match status" value="1"/>
</dbReference>
<dbReference type="Pfam" id="PF02779">
    <property type="entry name" value="Transket_pyr"/>
    <property type="match status" value="1"/>
</dbReference>
<dbReference type="NCBIfam" id="NF003933">
    <property type="entry name" value="PRK05444.2-2"/>
    <property type="match status" value="1"/>
</dbReference>
<name>A0AAW3JVC9_9FIRM</name>
<evidence type="ECO:0000313" key="14">
    <source>
        <dbReference type="Proteomes" id="UP000050833"/>
    </source>
</evidence>
<evidence type="ECO:0000256" key="6">
    <source>
        <dbReference type="ARBA" id="ARBA00022842"/>
    </source>
</evidence>
<feature type="binding site" evidence="11">
    <location>
        <position position="78"/>
    </location>
    <ligand>
        <name>thiamine diphosphate</name>
        <dbReference type="ChEBI" id="CHEBI:58937"/>
    </ligand>
</feature>
<dbReference type="HAMAP" id="MF_00315">
    <property type="entry name" value="DXP_synth"/>
    <property type="match status" value="1"/>
</dbReference>
<dbReference type="InterPro" id="IPR033248">
    <property type="entry name" value="Transketolase_C"/>
</dbReference>
<dbReference type="InterPro" id="IPR020826">
    <property type="entry name" value="Transketolase_BS"/>
</dbReference>
<dbReference type="InterPro" id="IPR005475">
    <property type="entry name" value="Transketolase-like_Pyr-bd"/>
</dbReference>
<keyword evidence="6 11" id="KW-0460">Magnesium</keyword>
<dbReference type="EMBL" id="LLKB01000001">
    <property type="protein sequence ID" value="KQC85998.1"/>
    <property type="molecule type" value="Genomic_DNA"/>
</dbReference>
<dbReference type="PANTHER" id="PTHR43322:SF5">
    <property type="entry name" value="1-DEOXY-D-XYLULOSE-5-PHOSPHATE SYNTHASE, CHLOROPLASTIC"/>
    <property type="match status" value="1"/>
</dbReference>
<feature type="binding site" evidence="11">
    <location>
        <begin position="151"/>
        <end position="152"/>
    </location>
    <ligand>
        <name>thiamine diphosphate</name>
        <dbReference type="ChEBI" id="CHEBI:58937"/>
    </ligand>
</feature>
<evidence type="ECO:0000259" key="12">
    <source>
        <dbReference type="SMART" id="SM00861"/>
    </source>
</evidence>
<evidence type="ECO:0000256" key="9">
    <source>
        <dbReference type="ARBA" id="ARBA00023229"/>
    </source>
</evidence>
<dbReference type="GO" id="GO:0000287">
    <property type="term" value="F:magnesium ion binding"/>
    <property type="evidence" value="ECO:0007669"/>
    <property type="project" value="UniProtKB-UniRule"/>
</dbReference>
<dbReference type="CDD" id="cd02007">
    <property type="entry name" value="TPP_DXS"/>
    <property type="match status" value="1"/>
</dbReference>
<comment type="subunit">
    <text evidence="3 11">Homodimer.</text>
</comment>